<dbReference type="PROSITE" id="PS50404">
    <property type="entry name" value="GST_NTER"/>
    <property type="match status" value="1"/>
</dbReference>
<keyword evidence="5" id="KW-0808">Transferase</keyword>
<comment type="catalytic activity">
    <reaction evidence="2 5">
        <text>RX + glutathione = an S-substituted glutathione + a halide anion + H(+)</text>
        <dbReference type="Rhea" id="RHEA:16437"/>
        <dbReference type="ChEBI" id="CHEBI:15378"/>
        <dbReference type="ChEBI" id="CHEBI:16042"/>
        <dbReference type="ChEBI" id="CHEBI:17792"/>
        <dbReference type="ChEBI" id="CHEBI:57925"/>
        <dbReference type="ChEBI" id="CHEBI:90779"/>
        <dbReference type="EC" id="2.5.1.18"/>
    </reaction>
</comment>
<dbReference type="SFLD" id="SFLDS00019">
    <property type="entry name" value="Glutathione_Transferase_(cytos"/>
    <property type="match status" value="1"/>
</dbReference>
<dbReference type="InterPro" id="IPR040079">
    <property type="entry name" value="Glutathione_S-Trfase"/>
</dbReference>
<evidence type="ECO:0000256" key="3">
    <source>
        <dbReference type="ARBA" id="ARBA00048353"/>
    </source>
</evidence>
<dbReference type="WBParaSite" id="PgR010_g154_t01">
    <property type="protein sequence ID" value="PgR010_g154_t01"/>
    <property type="gene ID" value="PgR010_g154"/>
</dbReference>
<dbReference type="GO" id="GO:0045174">
    <property type="term" value="F:glutathione dehydrogenase (ascorbate) activity"/>
    <property type="evidence" value="ECO:0007669"/>
    <property type="project" value="UniProtKB-UniRule"/>
</dbReference>
<evidence type="ECO:0000256" key="4">
    <source>
        <dbReference type="ARBA" id="ARBA00049544"/>
    </source>
</evidence>
<dbReference type="GO" id="GO:0006749">
    <property type="term" value="P:glutathione metabolic process"/>
    <property type="evidence" value="ECO:0007669"/>
    <property type="project" value="UniProtKB-UniRule"/>
</dbReference>
<dbReference type="AlphaFoldDB" id="A0A915APK8"/>
<dbReference type="InterPro" id="IPR036249">
    <property type="entry name" value="Thioredoxin-like_sf"/>
</dbReference>
<name>A0A915APK8_PARUN</name>
<evidence type="ECO:0000256" key="2">
    <source>
        <dbReference type="ARBA" id="ARBA00047960"/>
    </source>
</evidence>
<dbReference type="PRINTS" id="PR01625">
    <property type="entry name" value="GSTRNSFRASEO"/>
</dbReference>
<dbReference type="Pfam" id="PF13417">
    <property type="entry name" value="GST_N_3"/>
    <property type="match status" value="1"/>
</dbReference>
<dbReference type="SUPFAM" id="SSF52833">
    <property type="entry name" value="Thioredoxin-like"/>
    <property type="match status" value="1"/>
</dbReference>
<dbReference type="GO" id="GO:0005737">
    <property type="term" value="C:cytoplasm"/>
    <property type="evidence" value="ECO:0007669"/>
    <property type="project" value="InterPro"/>
</dbReference>
<dbReference type="SFLD" id="SFLDG00358">
    <property type="entry name" value="Main_(cytGST)"/>
    <property type="match status" value="1"/>
</dbReference>
<dbReference type="EC" id="2.5.1.18" evidence="5"/>
<comment type="catalytic activity">
    <reaction evidence="4 5">
        <text>L-dehydroascorbate + 2 glutathione = glutathione disulfide + L-ascorbate</text>
        <dbReference type="Rhea" id="RHEA:24424"/>
        <dbReference type="ChEBI" id="CHEBI:38290"/>
        <dbReference type="ChEBI" id="CHEBI:57925"/>
        <dbReference type="ChEBI" id="CHEBI:58297"/>
        <dbReference type="ChEBI" id="CHEBI:58539"/>
        <dbReference type="EC" id="1.8.5.1"/>
    </reaction>
</comment>
<dbReference type="InterPro" id="IPR050983">
    <property type="entry name" value="GST_Omega/HSP26"/>
</dbReference>
<comment type="catalytic activity">
    <reaction evidence="3 5">
        <text>methylarsonate + 2 glutathione + H(+) = methylarsonous acid + glutathione disulfide + H2O</text>
        <dbReference type="Rhea" id="RHEA:15969"/>
        <dbReference type="ChEBI" id="CHEBI:15377"/>
        <dbReference type="ChEBI" id="CHEBI:15378"/>
        <dbReference type="ChEBI" id="CHEBI:17826"/>
        <dbReference type="ChEBI" id="CHEBI:33409"/>
        <dbReference type="ChEBI" id="CHEBI:57925"/>
        <dbReference type="ChEBI" id="CHEBI:58297"/>
        <dbReference type="EC" id="1.20.4.2"/>
    </reaction>
</comment>
<protein>
    <recommendedName>
        <fullName evidence="5">Glutathione S-transferase omega</fullName>
        <shortName evidence="5">GSTO</shortName>
        <ecNumber evidence="5">1.20.4.2</ecNumber>
        <ecNumber evidence="5">1.8.5.1</ecNumber>
        <ecNumber evidence="5">2.5.1.18</ecNumber>
    </recommendedName>
    <alternativeName>
        <fullName evidence="5">Glutathione-dependent dehydroascorbate reductase</fullName>
    </alternativeName>
    <alternativeName>
        <fullName evidence="5">Monomethylarsonic acid reductase</fullName>
    </alternativeName>
</protein>
<sequence length="150" mass="17002">ALLHFRPSVAVFQTKILRNFRMVPISSLAGIDSRSLKNGDAAPKELQAGHFRLYSMRFCPFSKRALIYLAKKGIKAEIININLKEKPEWYFAKNSDGAVPTLEYDGKVVSESTVISQFLDDLMPETSILPKDPYERAQQRILFGKLSPVR</sequence>
<organism evidence="7 8">
    <name type="scientific">Parascaris univalens</name>
    <name type="common">Nematode worm</name>
    <dbReference type="NCBI Taxonomy" id="6257"/>
    <lineage>
        <taxon>Eukaryota</taxon>
        <taxon>Metazoa</taxon>
        <taxon>Ecdysozoa</taxon>
        <taxon>Nematoda</taxon>
        <taxon>Chromadorea</taxon>
        <taxon>Rhabditida</taxon>
        <taxon>Spirurina</taxon>
        <taxon>Ascaridomorpha</taxon>
        <taxon>Ascaridoidea</taxon>
        <taxon>Ascarididae</taxon>
        <taxon>Parascaris</taxon>
    </lineage>
</organism>
<keyword evidence="5" id="KW-0560">Oxidoreductase</keyword>
<evidence type="ECO:0000256" key="5">
    <source>
        <dbReference type="RuleBase" id="RU368071"/>
    </source>
</evidence>
<comment type="similarity">
    <text evidence="1 5">Belongs to the GST superfamily. Omega family.</text>
</comment>
<dbReference type="EC" id="1.20.4.2" evidence="5"/>
<dbReference type="Gene3D" id="3.40.30.10">
    <property type="entry name" value="Glutaredoxin"/>
    <property type="match status" value="1"/>
</dbReference>
<proteinExistence type="inferred from homology"/>
<evidence type="ECO:0000259" key="6">
    <source>
        <dbReference type="PROSITE" id="PS50404"/>
    </source>
</evidence>
<dbReference type="InterPro" id="IPR005442">
    <property type="entry name" value="GST_omega"/>
</dbReference>
<dbReference type="Proteomes" id="UP000887569">
    <property type="component" value="Unplaced"/>
</dbReference>
<evidence type="ECO:0000256" key="1">
    <source>
        <dbReference type="ARBA" id="ARBA00011067"/>
    </source>
</evidence>
<comment type="function">
    <text evidence="5">Exhibits glutathione-dependent thiol transferase activity. Has high dehydroascorbate reductase activity and may contribute to the recycling of ascorbic acid. Participates in the biotransformation of inorganic arsenic and reduces monomethylarsonic acid (MMA).</text>
</comment>
<evidence type="ECO:0000313" key="7">
    <source>
        <dbReference type="Proteomes" id="UP000887569"/>
    </source>
</evidence>
<evidence type="ECO:0000313" key="8">
    <source>
        <dbReference type="WBParaSite" id="PgR010_g154_t01"/>
    </source>
</evidence>
<dbReference type="GO" id="GO:0004364">
    <property type="term" value="F:glutathione transferase activity"/>
    <property type="evidence" value="ECO:0007669"/>
    <property type="project" value="UniProtKB-UniRule"/>
</dbReference>
<dbReference type="FunFam" id="3.40.30.10:FF:000123">
    <property type="entry name" value="Glutathione transferase o1"/>
    <property type="match status" value="1"/>
</dbReference>
<accession>A0A915APK8</accession>
<dbReference type="EC" id="1.8.5.1" evidence="5"/>
<dbReference type="PANTHER" id="PTHR43968">
    <property type="match status" value="1"/>
</dbReference>
<reference evidence="8" key="1">
    <citation type="submission" date="2022-11" db="UniProtKB">
        <authorList>
            <consortium name="WormBaseParasite"/>
        </authorList>
    </citation>
    <scope>IDENTIFICATION</scope>
</reference>
<dbReference type="InterPro" id="IPR004045">
    <property type="entry name" value="Glutathione_S-Trfase_N"/>
</dbReference>
<dbReference type="PANTHER" id="PTHR43968:SF6">
    <property type="entry name" value="GLUTATHIONE S-TRANSFERASE OMEGA"/>
    <property type="match status" value="1"/>
</dbReference>
<feature type="domain" description="GST N-terminal" evidence="6">
    <location>
        <begin position="49"/>
        <end position="127"/>
    </location>
</feature>
<dbReference type="GO" id="GO:0050610">
    <property type="term" value="F:methylarsonate reductase activity"/>
    <property type="evidence" value="ECO:0007669"/>
    <property type="project" value="UniProtKB-UniRule"/>
</dbReference>
<keyword evidence="7" id="KW-1185">Reference proteome</keyword>